<organism evidence="2 3">
    <name type="scientific">Candidatus Gemmiger excrementavium</name>
    <dbReference type="NCBI Taxonomy" id="2838608"/>
    <lineage>
        <taxon>Bacteria</taxon>
        <taxon>Bacillati</taxon>
        <taxon>Bacillota</taxon>
        <taxon>Clostridia</taxon>
        <taxon>Eubacteriales</taxon>
        <taxon>Gemmiger</taxon>
    </lineage>
</organism>
<accession>A0A9D2JGH7</accession>
<dbReference type="Proteomes" id="UP000824031">
    <property type="component" value="Unassembled WGS sequence"/>
</dbReference>
<gene>
    <name evidence="2" type="ORF">H9810_06530</name>
</gene>
<comment type="caution">
    <text evidence="2">The sequence shown here is derived from an EMBL/GenBank/DDBJ whole genome shotgun (WGS) entry which is preliminary data.</text>
</comment>
<sequence>MQDAYVGDIGDYGKYGLLRAVAASGLRLAVNWYRVIPPSPEPSDPETRLQPRKKNGAAPARREPQDGRYTEYLSRPAQYSHYDPALFDCLAELVQRDRRLEALQASGILQATFYAEPLTGTDRRQWHAKALDATRNGDVVFLDPDNGLETARMHRRRAAAEKHVTWQEAKDYYDRGQSVILYQHRPQRTAKARCIQGVLDFQASFLRADRTLLLEYPRYTNRYYFLFAHREHSAELETVCHGVAQDWQGLCRFLERQPPFQPR</sequence>
<dbReference type="AlphaFoldDB" id="A0A9D2JGH7"/>
<evidence type="ECO:0000313" key="3">
    <source>
        <dbReference type="Proteomes" id="UP000824031"/>
    </source>
</evidence>
<name>A0A9D2JGH7_9FIRM</name>
<dbReference type="EMBL" id="DXBO01000098">
    <property type="protein sequence ID" value="HIZ48352.1"/>
    <property type="molecule type" value="Genomic_DNA"/>
</dbReference>
<feature type="region of interest" description="Disordered" evidence="1">
    <location>
        <begin position="39"/>
        <end position="67"/>
    </location>
</feature>
<reference evidence="2" key="1">
    <citation type="journal article" date="2021" name="PeerJ">
        <title>Extensive microbial diversity within the chicken gut microbiome revealed by metagenomics and culture.</title>
        <authorList>
            <person name="Gilroy R."/>
            <person name="Ravi A."/>
            <person name="Getino M."/>
            <person name="Pursley I."/>
            <person name="Horton D.L."/>
            <person name="Alikhan N.F."/>
            <person name="Baker D."/>
            <person name="Gharbi K."/>
            <person name="Hall N."/>
            <person name="Watson M."/>
            <person name="Adriaenssens E.M."/>
            <person name="Foster-Nyarko E."/>
            <person name="Jarju S."/>
            <person name="Secka A."/>
            <person name="Antonio M."/>
            <person name="Oren A."/>
            <person name="Chaudhuri R.R."/>
            <person name="La Ragione R."/>
            <person name="Hildebrand F."/>
            <person name="Pallen M.J."/>
        </authorList>
    </citation>
    <scope>NUCLEOTIDE SEQUENCE</scope>
    <source>
        <strain evidence="2">3436</strain>
    </source>
</reference>
<evidence type="ECO:0000256" key="1">
    <source>
        <dbReference type="SAM" id="MobiDB-lite"/>
    </source>
</evidence>
<reference evidence="2" key="2">
    <citation type="submission" date="2021-04" db="EMBL/GenBank/DDBJ databases">
        <authorList>
            <person name="Gilroy R."/>
        </authorList>
    </citation>
    <scope>NUCLEOTIDE SEQUENCE</scope>
    <source>
        <strain evidence="2">3436</strain>
    </source>
</reference>
<proteinExistence type="predicted"/>
<evidence type="ECO:0000313" key="2">
    <source>
        <dbReference type="EMBL" id="HIZ48352.1"/>
    </source>
</evidence>
<protein>
    <submittedName>
        <fullName evidence="2">Uncharacterized protein</fullName>
    </submittedName>
</protein>